<dbReference type="HOGENOM" id="CLU_974547_0_0_1"/>
<evidence type="ECO:0000313" key="2">
    <source>
        <dbReference type="Proteomes" id="UP000004995"/>
    </source>
</evidence>
<proteinExistence type="predicted"/>
<reference evidence="1" key="2">
    <citation type="submission" date="2018-08" db="UniProtKB">
        <authorList>
            <consortium name="EnsemblPlants"/>
        </authorList>
    </citation>
    <scope>IDENTIFICATION</scope>
    <source>
        <strain evidence="1">Yugu1</strain>
    </source>
</reference>
<evidence type="ECO:0000313" key="1">
    <source>
        <dbReference type="EnsemblPlants" id="KQK85933"/>
    </source>
</evidence>
<protein>
    <submittedName>
        <fullName evidence="1">Uncharacterized protein</fullName>
    </submittedName>
</protein>
<reference evidence="2" key="1">
    <citation type="journal article" date="2012" name="Nat. Biotechnol.">
        <title>Reference genome sequence of the model plant Setaria.</title>
        <authorList>
            <person name="Bennetzen J.L."/>
            <person name="Schmutz J."/>
            <person name="Wang H."/>
            <person name="Percifield R."/>
            <person name="Hawkins J."/>
            <person name="Pontaroli A.C."/>
            <person name="Estep M."/>
            <person name="Feng L."/>
            <person name="Vaughn J.N."/>
            <person name="Grimwood J."/>
            <person name="Jenkins J."/>
            <person name="Barry K."/>
            <person name="Lindquist E."/>
            <person name="Hellsten U."/>
            <person name="Deshpande S."/>
            <person name="Wang X."/>
            <person name="Wu X."/>
            <person name="Mitros T."/>
            <person name="Triplett J."/>
            <person name="Yang X."/>
            <person name="Ye C.Y."/>
            <person name="Mauro-Herrera M."/>
            <person name="Wang L."/>
            <person name="Li P."/>
            <person name="Sharma M."/>
            <person name="Sharma R."/>
            <person name="Ronald P.C."/>
            <person name="Panaud O."/>
            <person name="Kellogg E.A."/>
            <person name="Brutnell T.P."/>
            <person name="Doust A.N."/>
            <person name="Tuskan G.A."/>
            <person name="Rokhsar D."/>
            <person name="Devos K.M."/>
        </authorList>
    </citation>
    <scope>NUCLEOTIDE SEQUENCE [LARGE SCALE GENOMIC DNA]</scope>
    <source>
        <strain evidence="2">cv. Yugu1</strain>
    </source>
</reference>
<name>K3Z2A1_SETIT</name>
<dbReference type="Gramene" id="KQK85933">
    <property type="protein sequence ID" value="KQK85933"/>
    <property type="gene ID" value="SETIT_020669mg"/>
</dbReference>
<accession>K3Z2A1</accession>
<dbReference type="InParanoid" id="K3Z2A1"/>
<organism evidence="1 2">
    <name type="scientific">Setaria italica</name>
    <name type="common">Foxtail millet</name>
    <name type="synonym">Panicum italicum</name>
    <dbReference type="NCBI Taxonomy" id="4555"/>
    <lineage>
        <taxon>Eukaryota</taxon>
        <taxon>Viridiplantae</taxon>
        <taxon>Streptophyta</taxon>
        <taxon>Embryophyta</taxon>
        <taxon>Tracheophyta</taxon>
        <taxon>Spermatophyta</taxon>
        <taxon>Magnoliopsida</taxon>
        <taxon>Liliopsida</taxon>
        <taxon>Poales</taxon>
        <taxon>Poaceae</taxon>
        <taxon>PACMAD clade</taxon>
        <taxon>Panicoideae</taxon>
        <taxon>Panicodae</taxon>
        <taxon>Paniceae</taxon>
        <taxon>Cenchrinae</taxon>
        <taxon>Setaria</taxon>
    </lineage>
</organism>
<keyword evidence="2" id="KW-1185">Reference proteome</keyword>
<dbReference type="Proteomes" id="UP000004995">
    <property type="component" value="Unassembled WGS sequence"/>
</dbReference>
<dbReference type="AlphaFoldDB" id="K3Z2A1"/>
<sequence>MGTGGCGALLHDARRNWRGVEVVATPSGQLCSAKISEVRGGDQRSCRGAVLAGGDGRAVAPSFGGRRRHDYNHSRRKKVGFGGGDLLGRTVRWRMLYCGLFKAAATSSRRRLSTDSGTTIGIDIASNSACQWTPIWVFVAVTESLVDDLDCDGSPCLGATTAVRRRRWLAFGGMEATFAGRHDSDRSPMPVAWLLQLRYPVVSGSIQLLPHRMSLLAVWSAWCGNCSARLYVDAGNGDALGAMSLLGGIVMLSLPTGFFQLKNHALTAPVGAVPLLEGYVVENPPS</sequence>
<dbReference type="EnsemblPlants" id="KQK85933">
    <property type="protein sequence ID" value="KQK85933"/>
    <property type="gene ID" value="SETIT_020669mg"/>
</dbReference>